<feature type="domain" description="Protein export membrane protein SecD/SecF C-terminal" evidence="14">
    <location>
        <begin position="245"/>
        <end position="410"/>
    </location>
</feature>
<feature type="transmembrane region" description="Helical" evidence="12">
    <location>
        <begin position="291"/>
        <end position="309"/>
    </location>
</feature>
<dbReference type="InterPro" id="IPR055344">
    <property type="entry name" value="SecD_SecF_C_bact"/>
</dbReference>
<evidence type="ECO:0000256" key="1">
    <source>
        <dbReference type="ARBA" id="ARBA00004651"/>
    </source>
</evidence>
<dbReference type="Pfam" id="PF02355">
    <property type="entry name" value="SecD_SecF_C"/>
    <property type="match status" value="2"/>
</dbReference>
<feature type="transmembrane region" description="Helical" evidence="12">
    <location>
        <begin position="627"/>
        <end position="648"/>
    </location>
</feature>
<keyword evidence="7 12" id="KW-0811">Translocation</keyword>
<feature type="transmembrane region" description="Helical" evidence="12">
    <location>
        <begin position="360"/>
        <end position="381"/>
    </location>
</feature>
<name>A0A495AD35_9BACI</name>
<dbReference type="SUPFAM" id="SSF82866">
    <property type="entry name" value="Multidrug efflux transporter AcrB transmembrane domain"/>
    <property type="match status" value="2"/>
</dbReference>
<proteinExistence type="inferred from homology"/>
<dbReference type="InterPro" id="IPR005791">
    <property type="entry name" value="SecD"/>
</dbReference>
<comment type="similarity">
    <text evidence="10">In the C-terminal section; belongs to the SecD/SecF family. SecF subfamily.</text>
</comment>
<evidence type="ECO:0000256" key="7">
    <source>
        <dbReference type="ARBA" id="ARBA00023010"/>
    </source>
</evidence>
<comment type="caution">
    <text evidence="16">The sequence shown here is derived from an EMBL/GenBank/DDBJ whole genome shotgun (WGS) entry which is preliminary data.</text>
</comment>
<comment type="similarity">
    <text evidence="11">In the N-terminal section; belongs to the SecD/SecF family. SecD subfamily.</text>
</comment>
<evidence type="ECO:0000256" key="8">
    <source>
        <dbReference type="ARBA" id="ARBA00023136"/>
    </source>
</evidence>
<organism evidence="16 17">
    <name type="scientific">Oceanobacillus halophilus</name>
    <dbReference type="NCBI Taxonomy" id="930130"/>
    <lineage>
        <taxon>Bacteria</taxon>
        <taxon>Bacillati</taxon>
        <taxon>Bacillota</taxon>
        <taxon>Bacilli</taxon>
        <taxon>Bacillales</taxon>
        <taxon>Bacillaceae</taxon>
        <taxon>Oceanobacillus</taxon>
    </lineage>
</organism>
<accession>A0A495AD35</accession>
<evidence type="ECO:0000256" key="5">
    <source>
        <dbReference type="ARBA" id="ARBA00022927"/>
    </source>
</evidence>
<dbReference type="PANTHER" id="PTHR30081:SF1">
    <property type="entry name" value="PROTEIN TRANSLOCASE SUBUNIT SECD"/>
    <property type="match status" value="1"/>
</dbReference>
<dbReference type="NCBIfam" id="TIGR00966">
    <property type="entry name" value="transloc_SecF"/>
    <property type="match status" value="1"/>
</dbReference>
<evidence type="ECO:0000256" key="6">
    <source>
        <dbReference type="ARBA" id="ARBA00022989"/>
    </source>
</evidence>
<protein>
    <recommendedName>
        <fullName evidence="12 13">Multifunctional fusion protein</fullName>
    </recommendedName>
    <domain>
        <recommendedName>
            <fullName evidence="12">Protein translocase subunit SecD</fullName>
        </recommendedName>
    </domain>
    <domain>
        <recommendedName>
            <fullName evidence="13">Protein-export membrane protein SecF</fullName>
        </recommendedName>
    </domain>
</protein>
<keyword evidence="2 12" id="KW-0813">Transport</keyword>
<feature type="transmembrane region" description="Helical" evidence="12">
    <location>
        <begin position="683"/>
        <end position="701"/>
    </location>
</feature>
<feature type="transmembrane region" description="Helical" evidence="12">
    <location>
        <begin position="266"/>
        <end position="284"/>
    </location>
</feature>
<dbReference type="GO" id="GO:0006605">
    <property type="term" value="P:protein targeting"/>
    <property type="evidence" value="ECO:0007669"/>
    <property type="project" value="UniProtKB-UniRule"/>
</dbReference>
<dbReference type="Gene3D" id="1.20.1640.10">
    <property type="entry name" value="Multidrug efflux transporter AcrB transmembrane domain"/>
    <property type="match status" value="2"/>
</dbReference>
<evidence type="ECO:0000256" key="12">
    <source>
        <dbReference type="HAMAP-Rule" id="MF_01463"/>
    </source>
</evidence>
<dbReference type="GO" id="GO:0065002">
    <property type="term" value="P:intracellular protein transmembrane transport"/>
    <property type="evidence" value="ECO:0007669"/>
    <property type="project" value="UniProtKB-UniRule"/>
</dbReference>
<dbReference type="PANTHER" id="PTHR30081">
    <property type="entry name" value="PROTEIN-EXPORT MEMBRANE PROTEIN SEC"/>
    <property type="match status" value="1"/>
</dbReference>
<evidence type="ECO:0000259" key="14">
    <source>
        <dbReference type="Pfam" id="PF02355"/>
    </source>
</evidence>
<comment type="subunit">
    <text evidence="12">Forms a complex with SecF. Part of the essential Sec protein translocation apparatus which comprises SecA, SecYEG and auxiliary proteins SecDF. Other proteins may also be involved.</text>
</comment>
<evidence type="ECO:0000256" key="10">
    <source>
        <dbReference type="ARBA" id="ARBA00060856"/>
    </source>
</evidence>
<dbReference type="InterPro" id="IPR022645">
    <property type="entry name" value="SecD/SecF_bac"/>
</dbReference>
<evidence type="ECO:0000313" key="17">
    <source>
        <dbReference type="Proteomes" id="UP000269301"/>
    </source>
</evidence>
<keyword evidence="4 12" id="KW-0812">Transmembrane</keyword>
<dbReference type="HAMAP" id="MF_01463_B">
    <property type="entry name" value="SecD_B"/>
    <property type="match status" value="1"/>
</dbReference>
<dbReference type="RefSeq" id="WP_121202962.1">
    <property type="nucleotide sequence ID" value="NZ_RBZP01000001.1"/>
</dbReference>
<keyword evidence="8 12" id="KW-0472">Membrane</keyword>
<dbReference type="NCBIfam" id="TIGR01129">
    <property type="entry name" value="secD"/>
    <property type="match status" value="1"/>
</dbReference>
<dbReference type="PRINTS" id="PR01755">
    <property type="entry name" value="SECFTRNLCASE"/>
</dbReference>
<reference evidence="16 17" key="1">
    <citation type="journal article" date="2016" name="Int. J. Syst. Evol. Microbiol.">
        <title>Oceanobacillus halophilus sp. nov., a novel moderately halophilic bacterium from a hypersaline lake.</title>
        <authorList>
            <person name="Amoozegar M.A."/>
            <person name="Bagheri M."/>
            <person name="Makhdoumi A."/>
            <person name="Nikou M.M."/>
            <person name="Fazeli S.A.S."/>
            <person name="Schumann P."/>
            <person name="Sproer C."/>
            <person name="Sanchez-Porro C."/>
            <person name="Ventosa A."/>
        </authorList>
    </citation>
    <scope>NUCLEOTIDE SEQUENCE [LARGE SCALE GENOMIC DNA]</scope>
    <source>
        <strain evidence="16 17">DSM 23996</strain>
    </source>
</reference>
<dbReference type="Pfam" id="PF21760">
    <property type="entry name" value="SecD_1st"/>
    <property type="match status" value="1"/>
</dbReference>
<feature type="domain" description="Protein export membrane protein SecD/SecF C-terminal" evidence="14">
    <location>
        <begin position="557"/>
        <end position="734"/>
    </location>
</feature>
<evidence type="ECO:0000313" key="16">
    <source>
        <dbReference type="EMBL" id="RKQ37889.1"/>
    </source>
</evidence>
<dbReference type="InterPro" id="IPR048634">
    <property type="entry name" value="SecD_SecF_C"/>
</dbReference>
<dbReference type="Proteomes" id="UP000269301">
    <property type="component" value="Unassembled WGS sequence"/>
</dbReference>
<evidence type="ECO:0000256" key="4">
    <source>
        <dbReference type="ARBA" id="ARBA00022692"/>
    </source>
</evidence>
<sequence length="756" mass="83624">MKKRGRIVAFFLVVLLFALTIGTTITGVTKEINLGLDLQGGFEILYEVEPVDENQEVTRSLMEGTVQTLNDRVNRLGISEAVINIEGEDRIRVQLAGVKDQAQARELIGTSAQLSFRDVNDKELLSGTDIKEGSAAQDFDQTTNSPIVTLSLNDASKFGKVTSQIKDMNDPETIYPDNLLVIWMDYREGDSFAEEYNKENPKYISAPSVNETLNTANVMISGNFTVESAQQMADIINSGSLPVHMNEIYSNSVGAQFGEQALDETVFAGIIGLTLILLFIVWMYRFLGIIASVNVLIYTYIVLVVFELMNGVLTLSGIAALILGIGMAVDANVITFERIKEELRVGKSVKASFKAGTKNSLSTILDANITTLIAAVVLFIFGTSSVKGFATMLIISILISFLTAVFGTRLLLGLWVQSGFLTKRKGWLGVKKKEIKDIADNTEEEPKLFNREVNIVKHRKKLFIGTSILLVLGVISFILFQINPGIDFTSGSRVEVVSESSLTTEEVEQGFEELGYTTKSIVLSGDNNEIAVTRFEDVLTESQVAKVQQYFSDKYGQDPTVSVVSPIVGQELVKNAIYAVAIASIFIIIYVTFRFEFFFAITALIALLHDVFIMLAVFSFTQIEFDITIVSALLTIVGYSINNTIVIFDRIRENIRLRKRVNSFKDLAAIINRSYVQSFTRSMNTSITTLIAVFAFLILGAQSITTFAFALAVGLLAGTYSSLFLASQIWLVWRGKSIKEKPLDFRKKKRVEGPQV</sequence>
<evidence type="ECO:0000256" key="11">
    <source>
        <dbReference type="ARBA" id="ARBA00061053"/>
    </source>
</evidence>
<evidence type="ECO:0000256" key="2">
    <source>
        <dbReference type="ARBA" id="ARBA00022448"/>
    </source>
</evidence>
<dbReference type="AlphaFoldDB" id="A0A495AD35"/>
<evidence type="ECO:0000259" key="15">
    <source>
        <dbReference type="Pfam" id="PF21760"/>
    </source>
</evidence>
<feature type="transmembrane region" description="Helical" evidence="12">
    <location>
        <begin position="462"/>
        <end position="482"/>
    </location>
</feature>
<comment type="subunit">
    <text evidence="13">Forms a complex with SecD. Part of the essential Sec protein translocation apparatus which comprises SecA, SecYEG and auxiliary proteins SecDF. Other proteins may also be involved.</text>
</comment>
<comment type="caution">
    <text evidence="12">Lacks conserved residue(s) required for the propagation of feature annotation.</text>
</comment>
<dbReference type="FunFam" id="1.20.1640.10:FF:000024">
    <property type="entry name" value="Multifunctional fusion protein"/>
    <property type="match status" value="1"/>
</dbReference>
<dbReference type="Gene3D" id="3.30.70.3220">
    <property type="match status" value="1"/>
</dbReference>
<evidence type="ECO:0000256" key="9">
    <source>
        <dbReference type="ARBA" id="ARBA00059018"/>
    </source>
</evidence>
<comment type="function">
    <text evidence="9 12">Part of the Sec protein translocase complex. Interacts with the SecYEG preprotein conducting channel. SecDF uses the proton motive force (PMF) to complete protein translocation after the ATP-dependent function of SecA.</text>
</comment>
<evidence type="ECO:0000256" key="3">
    <source>
        <dbReference type="ARBA" id="ARBA00022475"/>
    </source>
</evidence>
<evidence type="ECO:0000256" key="13">
    <source>
        <dbReference type="HAMAP-Rule" id="MF_01464"/>
    </source>
</evidence>
<keyword evidence="5 12" id="KW-0653">Protein transport</keyword>
<dbReference type="NCBIfam" id="NF009581">
    <property type="entry name" value="PRK13024.1-1"/>
    <property type="match status" value="1"/>
</dbReference>
<comment type="similarity">
    <text evidence="13">Belongs to the SecD/SecF family. SecF subfamily.</text>
</comment>
<dbReference type="OrthoDB" id="9805019at2"/>
<dbReference type="GO" id="GO:0043952">
    <property type="term" value="P:protein transport by the Sec complex"/>
    <property type="evidence" value="ECO:0007669"/>
    <property type="project" value="UniProtKB-UniRule"/>
</dbReference>
<comment type="subcellular location">
    <subcellularLocation>
        <location evidence="1 12">Cell membrane</location>
        <topology evidence="1 12">Multi-pass membrane protein</topology>
    </subcellularLocation>
</comment>
<dbReference type="Pfam" id="PF07549">
    <property type="entry name" value="Sec_GG"/>
    <property type="match status" value="2"/>
</dbReference>
<feature type="transmembrane region" description="Helical" evidence="12">
    <location>
        <begin position="707"/>
        <end position="733"/>
    </location>
</feature>
<dbReference type="NCBIfam" id="TIGR00916">
    <property type="entry name" value="2A0604s01"/>
    <property type="match status" value="2"/>
</dbReference>
<dbReference type="GO" id="GO:0015450">
    <property type="term" value="F:protein-transporting ATPase activity"/>
    <property type="evidence" value="ECO:0007669"/>
    <property type="project" value="InterPro"/>
</dbReference>
<dbReference type="InterPro" id="IPR048631">
    <property type="entry name" value="SecD_1st"/>
</dbReference>
<dbReference type="EMBL" id="RBZP01000001">
    <property type="protein sequence ID" value="RKQ37889.1"/>
    <property type="molecule type" value="Genomic_DNA"/>
</dbReference>
<comment type="similarity">
    <text evidence="12">Belongs to the SecD/SecF family. SecD subfamily.</text>
</comment>
<feature type="transmembrane region" description="Helical" evidence="12">
    <location>
        <begin position="576"/>
        <end position="593"/>
    </location>
</feature>
<dbReference type="GO" id="GO:0005886">
    <property type="term" value="C:plasma membrane"/>
    <property type="evidence" value="ECO:0007669"/>
    <property type="project" value="UniProtKB-SubCell"/>
</dbReference>
<keyword evidence="6 12" id="KW-1133">Transmembrane helix</keyword>
<dbReference type="InterPro" id="IPR022813">
    <property type="entry name" value="SecD/SecF_arch_bac"/>
</dbReference>
<dbReference type="FunFam" id="1.20.1640.10:FF:000004">
    <property type="entry name" value="Protein translocase subunit SecD"/>
    <property type="match status" value="1"/>
</dbReference>
<keyword evidence="17" id="KW-1185">Reference proteome</keyword>
<keyword evidence="3 12" id="KW-1003">Cell membrane</keyword>
<dbReference type="HAMAP" id="MF_01464_B">
    <property type="entry name" value="SecF_B"/>
    <property type="match status" value="1"/>
</dbReference>
<gene>
    <name evidence="16" type="primary">secDF</name>
    <name evidence="12" type="synonym">secD</name>
    <name evidence="13" type="synonym">secF</name>
    <name evidence="16" type="ORF">D8M06_03575</name>
</gene>
<dbReference type="InterPro" id="IPR005665">
    <property type="entry name" value="SecF_bac"/>
</dbReference>
<feature type="transmembrane region" description="Helical" evidence="12">
    <location>
        <begin position="598"/>
        <end position="621"/>
    </location>
</feature>
<feature type="domain" description="Protein translocase subunit SecDF P1" evidence="15">
    <location>
        <begin position="62"/>
        <end position="121"/>
    </location>
</feature>
<dbReference type="InterPro" id="IPR022646">
    <property type="entry name" value="SecD/SecF_CS"/>
</dbReference>
<feature type="transmembrane region" description="Helical" evidence="12">
    <location>
        <begin position="393"/>
        <end position="416"/>
    </location>
</feature>
<feature type="transmembrane region" description="Helical" evidence="12">
    <location>
        <begin position="315"/>
        <end position="339"/>
    </location>
</feature>